<dbReference type="EMBL" id="KZ107859">
    <property type="protein sequence ID" value="OSS44088.1"/>
    <property type="molecule type" value="Genomic_DNA"/>
</dbReference>
<reference evidence="3 4" key="1">
    <citation type="journal article" date="2017" name="Genome Announc.">
        <title>Genome sequence of the saprophytic ascomycete Epicoccum nigrum ICMP 19927 strain isolated from New Zealand.</title>
        <authorList>
            <person name="Fokin M."/>
            <person name="Fleetwood D."/>
            <person name="Weir B.S."/>
            <person name="Villas-Boas S.G."/>
        </authorList>
    </citation>
    <scope>NUCLEOTIDE SEQUENCE [LARGE SCALE GENOMIC DNA]</scope>
    <source>
        <strain evidence="3 4">ICMP 19927</strain>
    </source>
</reference>
<feature type="compositionally biased region" description="Basic and acidic residues" evidence="2">
    <location>
        <begin position="205"/>
        <end position="215"/>
    </location>
</feature>
<dbReference type="OMA" id="NDFNSHA"/>
<proteinExistence type="predicted"/>
<feature type="compositionally biased region" description="Basic residues" evidence="2">
    <location>
        <begin position="195"/>
        <end position="204"/>
    </location>
</feature>
<feature type="region of interest" description="Disordered" evidence="2">
    <location>
        <begin position="180"/>
        <end position="250"/>
    </location>
</feature>
<keyword evidence="4" id="KW-1185">Reference proteome</keyword>
<organism evidence="3 4">
    <name type="scientific">Epicoccum nigrum</name>
    <name type="common">Soil fungus</name>
    <name type="synonym">Epicoccum purpurascens</name>
    <dbReference type="NCBI Taxonomy" id="105696"/>
    <lineage>
        <taxon>Eukaryota</taxon>
        <taxon>Fungi</taxon>
        <taxon>Dikarya</taxon>
        <taxon>Ascomycota</taxon>
        <taxon>Pezizomycotina</taxon>
        <taxon>Dothideomycetes</taxon>
        <taxon>Pleosporomycetidae</taxon>
        <taxon>Pleosporales</taxon>
        <taxon>Pleosporineae</taxon>
        <taxon>Didymellaceae</taxon>
        <taxon>Epicoccum</taxon>
    </lineage>
</organism>
<keyword evidence="1" id="KW-0175">Coiled coil</keyword>
<evidence type="ECO:0000313" key="3">
    <source>
        <dbReference type="EMBL" id="OSS44088.1"/>
    </source>
</evidence>
<accession>A0A1Y2LMH5</accession>
<dbReference type="InParanoid" id="A0A1Y2LMH5"/>
<feature type="coiled-coil region" evidence="1">
    <location>
        <begin position="266"/>
        <end position="309"/>
    </location>
</feature>
<name>A0A1Y2LMH5_EPING</name>
<evidence type="ECO:0000256" key="2">
    <source>
        <dbReference type="SAM" id="MobiDB-lite"/>
    </source>
</evidence>
<evidence type="ECO:0000256" key="1">
    <source>
        <dbReference type="SAM" id="Coils"/>
    </source>
</evidence>
<dbReference type="AlphaFoldDB" id="A0A1Y2LMH5"/>
<sequence length="328" mass="37772">MEPREHYTSKDFKRYARKEFANDFTAFRNTYICVFERKTCFDENNAAHDIDALLVDHYHRREVGPAAWVQATATGVRYYSGKGSEKRCYLIPGMHVSRIYFDQPYSSIIGTLEEKGRMSGRKPGHFVVETIINVLLLLTGRLEQVSNPYKTDMLGNFRHVCKVAAPKAEPQDTILAVAIEPAQQDEEPQEVPIQRVRKKRKRVSRDRSPSIKQEEGGADIDDQTSHTQHGVVQHTPTHSPTAYRHANSTPRPSLLEQVQSYETEMHVSHQKEMQEHDAELKKLRTKLEEQEQRAQAAAENAMKERLKRKRAEECIKDMKSKVEQGGER</sequence>
<evidence type="ECO:0000313" key="4">
    <source>
        <dbReference type="Proteomes" id="UP000193240"/>
    </source>
</evidence>
<protein>
    <submittedName>
        <fullName evidence="3">Uncharacterized protein</fullName>
    </submittedName>
</protein>
<gene>
    <name evidence="3" type="ORF">B5807_11250</name>
</gene>
<dbReference type="Proteomes" id="UP000193240">
    <property type="component" value="Unassembled WGS sequence"/>
</dbReference>
<feature type="compositionally biased region" description="Polar residues" evidence="2">
    <location>
        <begin position="225"/>
        <end position="250"/>
    </location>
</feature>